<keyword evidence="3" id="KW-1185">Reference proteome</keyword>
<reference evidence="4" key="1">
    <citation type="submission" date="2025-08" db="UniProtKB">
        <authorList>
            <consortium name="RefSeq"/>
        </authorList>
    </citation>
    <scope>IDENTIFICATION</scope>
</reference>
<feature type="repeat" description="HEAT" evidence="1">
    <location>
        <begin position="544"/>
        <end position="583"/>
    </location>
</feature>
<name>A0ABM1ET64_PRICU</name>
<dbReference type="GeneID" id="106815444"/>
<dbReference type="SUPFAM" id="SSF48371">
    <property type="entry name" value="ARM repeat"/>
    <property type="match status" value="1"/>
</dbReference>
<keyword evidence="2" id="KW-0175">Coiled coil</keyword>
<dbReference type="InterPro" id="IPR021133">
    <property type="entry name" value="HEAT_type_2"/>
</dbReference>
<evidence type="ECO:0000313" key="4">
    <source>
        <dbReference type="RefSeq" id="XP_014675385.1"/>
    </source>
</evidence>
<evidence type="ECO:0000256" key="1">
    <source>
        <dbReference type="PROSITE-ProRule" id="PRU00103"/>
    </source>
</evidence>
<dbReference type="PROSITE" id="PS50896">
    <property type="entry name" value="LISH"/>
    <property type="match status" value="1"/>
</dbReference>
<gene>
    <name evidence="4" type="primary">LOC106815444</name>
</gene>
<feature type="coiled-coil region" evidence="2">
    <location>
        <begin position="122"/>
        <end position="149"/>
    </location>
</feature>
<dbReference type="PROSITE" id="PS50077">
    <property type="entry name" value="HEAT_REPEAT"/>
    <property type="match status" value="2"/>
</dbReference>
<evidence type="ECO:0000313" key="3">
    <source>
        <dbReference type="Proteomes" id="UP000695022"/>
    </source>
</evidence>
<feature type="coiled-coil region" evidence="2">
    <location>
        <begin position="247"/>
        <end position="274"/>
    </location>
</feature>
<dbReference type="PANTHER" id="PTHR32059:SF0">
    <property type="entry name" value="RAB11-BINDING PROTEIN RELCH"/>
    <property type="match status" value="1"/>
</dbReference>
<dbReference type="Proteomes" id="UP000695022">
    <property type="component" value="Unplaced"/>
</dbReference>
<dbReference type="Gene3D" id="1.25.10.10">
    <property type="entry name" value="Leucine-rich Repeat Variant"/>
    <property type="match status" value="2"/>
</dbReference>
<dbReference type="PANTHER" id="PTHR32059">
    <property type="entry name" value="RAB11-BINDING PROTEIN RELCH"/>
    <property type="match status" value="1"/>
</dbReference>
<dbReference type="InterPro" id="IPR006594">
    <property type="entry name" value="LisH"/>
</dbReference>
<accession>A0ABM1ET64</accession>
<protein>
    <submittedName>
        <fullName evidence="4">LisH domain and HEAT repeat-containing protein KIAA1468 homolog isoform X1</fullName>
    </submittedName>
</protein>
<dbReference type="InterPro" id="IPR011989">
    <property type="entry name" value="ARM-like"/>
</dbReference>
<dbReference type="SMART" id="SM00667">
    <property type="entry name" value="LisH"/>
    <property type="match status" value="1"/>
</dbReference>
<dbReference type="InterPro" id="IPR016024">
    <property type="entry name" value="ARM-type_fold"/>
</dbReference>
<dbReference type="RefSeq" id="XP_014675385.1">
    <property type="nucleotide sequence ID" value="XM_014819899.1"/>
</dbReference>
<organism evidence="3 4">
    <name type="scientific">Priapulus caudatus</name>
    <name type="common">Priapulid worm</name>
    <dbReference type="NCBI Taxonomy" id="37621"/>
    <lineage>
        <taxon>Eukaryota</taxon>
        <taxon>Metazoa</taxon>
        <taxon>Ecdysozoa</taxon>
        <taxon>Scalidophora</taxon>
        <taxon>Priapulida</taxon>
        <taxon>Priapulimorpha</taxon>
        <taxon>Priapulimorphida</taxon>
        <taxon>Priapulidae</taxon>
        <taxon>Priapulus</taxon>
    </lineage>
</organism>
<sequence>MAEFSAADEDFIENQLEGDSLRIIEPVQDDEVALDSIAAKLLREKLWLTALELHTELLESGRELPRLRDYFSNPGNFEQQTVTKYELTPGASIQRTASAQTLDSLDFGRYSDDGEKQTDERLAVLEFELRKAKETIQSLKASLTKAAESDLCVSPDLQVSSGDPIKPHEQRALNYLVNEYLMNNGYRLTSITFADENENQDFEDWGDVGLNVPSPPDLVQLYRDYGQHLKPVQSDSSDFSCMVHLEEDAMEKERDGFTQLKEQLEGEISDLKEQLIMVTKGHELLAKSMADAATEWREEGLLTESPSTALVQSPASDFVSNAGLYNLPNVPVIQDVEGDSEIEVTVEATDDQPIDIRSTERDFAGQADGEEDHAYSIDILKANRNISESFQEALEHLAQPQKPLSDNRITTEVQKVAASGDEVVLMLARCLPYVIPNILLNKREELLPLILCTASLHPVSDERDKLLNLLFNLIKKPDEDQRHTILTGCVTYAHIVGPTRAETELLPQCWEQINHKLPERRLLVAEACGALTPYLPTVIRSSLVLSMLQQMLEDDKTDAVREAVTHSLGLLMAYIDDEDKHQQCQDLLLKLLLDGSDKVYRAALQTFLPSLAAWSLELNKLQSCTISRVYDKLEELTSGPYPTSLDETRLCLLLECLKRLVPILFMSVLQSGPYCDSLPSDPPELEVGRFPKGDSPLQDLSVMLGSDTLVLSLVAAYDQTLSEEWFQPWAELDWVYRELIPNQLQMLRRLEVNLARTVHSYSQFFYSLCKTFGRAFTRSKIKPQFAGLMKLSDEELDQVSRGETALTSCVVPVYAAGVLGVFPLEEERKELSIFLFDVLVILCMCGAPLDTLRAAFTEMCAEQSNHELLVSVLWDGVVHKSAQVRCGAAKMFYLLVGGVSNSLLSSRVVPALVTLASDQEMQVRISTVPAFGTVIETATQREVVEKAHMQFQGFLDDPIYKDAHAMHVEVIHTLSRIGPNTEPRFRDDFILPRLAILAANNNHTMNETKKRDVAMVLFEAYSALSCCFVSEQLIREALLSGMRCLHRDMALIAPDHEEIVGSMIREFEVKLESLQPVDGGANFAVAAAPSAAGTSTSAMPSQLAGGNLGGEVKAAMMSKFKDFKDKSSVLPIANIFKKK</sequence>
<proteinExistence type="predicted"/>
<dbReference type="InterPro" id="IPR040362">
    <property type="entry name" value="RELCH"/>
</dbReference>
<evidence type="ECO:0000256" key="2">
    <source>
        <dbReference type="SAM" id="Coils"/>
    </source>
</evidence>
<feature type="repeat" description="HEAT" evidence="1">
    <location>
        <begin position="908"/>
        <end position="946"/>
    </location>
</feature>